<protein>
    <submittedName>
        <fullName evidence="1">Pathogenicity island protein</fullName>
    </submittedName>
</protein>
<name>A0AAW4YER7_STAAU</name>
<comment type="caution">
    <text evidence="1">The sequence shown here is derived from an EMBL/GenBank/DDBJ whole genome shotgun (WGS) entry which is preliminary data.</text>
</comment>
<reference evidence="1" key="1">
    <citation type="journal article" date="2021" name="Front Med (Lausanne)">
        <title>The Prevalence and Determinants of Fusidic Acid Resistance Among Methicillin-Resistant Staphylococcus aureus Clinical Isolates in China.</title>
        <authorList>
            <person name="Zhao H."/>
            <person name="Wang X."/>
            <person name="Wang B."/>
            <person name="Xu Y."/>
            <person name="Rao L."/>
            <person name="Wan B."/>
            <person name="Guo Y."/>
            <person name="Wu X."/>
            <person name="Yu J."/>
            <person name="Chen L."/>
            <person name="Li M."/>
            <person name="Yu F."/>
        </authorList>
    </citation>
    <scope>NUCLEOTIDE SEQUENCE</scope>
    <source>
        <strain evidence="1">NC-4</strain>
    </source>
</reference>
<dbReference type="Pfam" id="PF23767">
    <property type="entry name" value="TscA"/>
    <property type="match status" value="1"/>
</dbReference>
<dbReference type="NCBIfam" id="NF047365">
    <property type="entry name" value="TscA"/>
    <property type="match status" value="1"/>
</dbReference>
<organism evidence="1 2">
    <name type="scientific">Staphylococcus aureus</name>
    <dbReference type="NCBI Taxonomy" id="1280"/>
    <lineage>
        <taxon>Bacteria</taxon>
        <taxon>Bacillati</taxon>
        <taxon>Bacillota</taxon>
        <taxon>Bacilli</taxon>
        <taxon>Bacillales</taxon>
        <taxon>Staphylococcaceae</taxon>
        <taxon>Staphylococcus</taxon>
    </lineage>
</organism>
<dbReference type="InterPro" id="IPR055590">
    <property type="entry name" value="TscA"/>
</dbReference>
<proteinExistence type="predicted"/>
<evidence type="ECO:0000313" key="1">
    <source>
        <dbReference type="EMBL" id="MCE3364294.1"/>
    </source>
</evidence>
<dbReference type="AlphaFoldDB" id="A0AAW4YER7"/>
<dbReference type="EMBL" id="JAIUEN010000717">
    <property type="protein sequence ID" value="MCE3364294.1"/>
    <property type="molecule type" value="Genomic_DNA"/>
</dbReference>
<dbReference type="Proteomes" id="UP001200271">
    <property type="component" value="Unassembled WGS sequence"/>
</dbReference>
<evidence type="ECO:0000313" key="2">
    <source>
        <dbReference type="Proteomes" id="UP001200271"/>
    </source>
</evidence>
<reference evidence="1" key="2">
    <citation type="submission" date="2023-08" db="EMBL/GenBank/DDBJ databases">
        <authorList>
            <person name="Zhao H."/>
            <person name="Wang X."/>
        </authorList>
    </citation>
    <scope>NUCLEOTIDE SEQUENCE</scope>
    <source>
        <strain evidence="1">NC-4</strain>
    </source>
</reference>
<accession>A0AAW4YER7</accession>
<gene>
    <name evidence="1" type="ORF">LB359_18925</name>
</gene>
<sequence>MNNEQKEVIEHVVYQLELSVMNNLESYEHTEYVNSIEVVSEISREKHLELIMKWCAQELKNNFQLEKGIINELGN</sequence>